<reference evidence="17 18" key="1">
    <citation type="submission" date="2023-12" db="EMBL/GenBank/DDBJ databases">
        <title>A high-quality genome assembly for Dillenia turbinata (Dilleniales).</title>
        <authorList>
            <person name="Chanderbali A."/>
        </authorList>
    </citation>
    <scope>NUCLEOTIDE SEQUENCE [LARGE SCALE GENOMIC DNA]</scope>
    <source>
        <strain evidence="17">LSX21</strain>
        <tissue evidence="17">Leaf</tissue>
    </source>
</reference>
<evidence type="ECO:0000256" key="11">
    <source>
        <dbReference type="PIRSR" id="PIRSR600823-2"/>
    </source>
</evidence>
<dbReference type="GO" id="GO:0042744">
    <property type="term" value="P:hydrogen peroxide catabolic process"/>
    <property type="evidence" value="ECO:0007669"/>
    <property type="project" value="UniProtKB-KW"/>
</dbReference>
<comment type="caution">
    <text evidence="17">The sequence shown here is derived from an EMBL/GenBank/DDBJ whole genome shotgun (WGS) entry which is preliminary data.</text>
</comment>
<keyword evidence="8 15" id="KW-0560">Oxidoreductase</keyword>
<keyword evidence="15" id="KW-0376">Hydrogen peroxide</keyword>
<dbReference type="InterPro" id="IPR033905">
    <property type="entry name" value="Secretory_peroxidase"/>
</dbReference>
<dbReference type="Gene3D" id="1.10.520.10">
    <property type="match status" value="1"/>
</dbReference>
<keyword evidence="4 15" id="KW-0575">Peroxidase</keyword>
<accession>A0AAN8ZA94</accession>
<dbReference type="InterPro" id="IPR000823">
    <property type="entry name" value="Peroxidase_pln"/>
</dbReference>
<proteinExistence type="inferred from homology"/>
<dbReference type="GO" id="GO:0005576">
    <property type="term" value="C:extracellular region"/>
    <property type="evidence" value="ECO:0007669"/>
    <property type="project" value="UniProtKB-SubCell"/>
</dbReference>
<dbReference type="InterPro" id="IPR019793">
    <property type="entry name" value="Peroxidases_heam-ligand_BS"/>
</dbReference>
<feature type="binding site" evidence="12">
    <location>
        <position position="201"/>
    </location>
    <ligand>
        <name>Ca(2+)</name>
        <dbReference type="ChEBI" id="CHEBI:29108"/>
        <label>2</label>
    </ligand>
</feature>
<dbReference type="EC" id="1.11.1.7" evidence="3 15"/>
<keyword evidence="5 15" id="KW-0349">Heme</keyword>
<feature type="domain" description="Plant heme peroxidase family profile" evidence="16">
    <location>
        <begin position="53"/>
        <end position="332"/>
    </location>
</feature>
<dbReference type="InterPro" id="IPR010255">
    <property type="entry name" value="Haem_peroxidase_sf"/>
</dbReference>
<evidence type="ECO:0000313" key="17">
    <source>
        <dbReference type="EMBL" id="KAK6930512.1"/>
    </source>
</evidence>
<dbReference type="EMBL" id="JBAMMX010000012">
    <property type="protein sequence ID" value="KAK6930512.1"/>
    <property type="molecule type" value="Genomic_DNA"/>
</dbReference>
<organism evidence="17 18">
    <name type="scientific">Dillenia turbinata</name>
    <dbReference type="NCBI Taxonomy" id="194707"/>
    <lineage>
        <taxon>Eukaryota</taxon>
        <taxon>Viridiplantae</taxon>
        <taxon>Streptophyta</taxon>
        <taxon>Embryophyta</taxon>
        <taxon>Tracheophyta</taxon>
        <taxon>Spermatophyta</taxon>
        <taxon>Magnoliopsida</taxon>
        <taxon>eudicotyledons</taxon>
        <taxon>Gunneridae</taxon>
        <taxon>Pentapetalae</taxon>
        <taxon>Dilleniales</taxon>
        <taxon>Dilleniaceae</taxon>
        <taxon>Dillenia</taxon>
    </lineage>
</organism>
<feature type="binding site" evidence="12">
    <location>
        <position position="106"/>
    </location>
    <ligand>
        <name>Ca(2+)</name>
        <dbReference type="ChEBI" id="CHEBI:29108"/>
        <label>1</label>
    </ligand>
</feature>
<feature type="disulfide bond" evidence="14">
    <location>
        <begin position="98"/>
        <end position="103"/>
    </location>
</feature>
<dbReference type="GO" id="GO:0020037">
    <property type="term" value="F:heme binding"/>
    <property type="evidence" value="ECO:0007669"/>
    <property type="project" value="UniProtKB-UniRule"/>
</dbReference>
<dbReference type="SUPFAM" id="SSF48113">
    <property type="entry name" value="Heme-dependent peroxidases"/>
    <property type="match status" value="1"/>
</dbReference>
<evidence type="ECO:0000256" key="14">
    <source>
        <dbReference type="PIRSR" id="PIRSR600823-5"/>
    </source>
</evidence>
<dbReference type="Gene3D" id="1.10.420.10">
    <property type="entry name" value="Peroxidase, domain 2"/>
    <property type="match status" value="1"/>
</dbReference>
<dbReference type="PRINTS" id="PR00458">
    <property type="entry name" value="PEROXIDASE"/>
</dbReference>
<keyword evidence="7 15" id="KW-0732">Signal</keyword>
<dbReference type="GO" id="GO:0140825">
    <property type="term" value="F:lactoperoxidase activity"/>
    <property type="evidence" value="ECO:0007669"/>
    <property type="project" value="UniProtKB-EC"/>
</dbReference>
<keyword evidence="18" id="KW-1185">Reference proteome</keyword>
<evidence type="ECO:0000256" key="1">
    <source>
        <dbReference type="ARBA" id="ARBA00000189"/>
    </source>
</evidence>
<dbReference type="Proteomes" id="UP001370490">
    <property type="component" value="Unassembled WGS sequence"/>
</dbReference>
<feature type="signal peptide" evidence="15">
    <location>
        <begin position="1"/>
        <end position="35"/>
    </location>
</feature>
<feature type="disulfide bond" evidence="14">
    <location>
        <begin position="207"/>
        <end position="239"/>
    </location>
</feature>
<evidence type="ECO:0000256" key="10">
    <source>
        <dbReference type="ARBA" id="ARBA00023157"/>
    </source>
</evidence>
<feature type="binding site" evidence="12">
    <location>
        <position position="115"/>
    </location>
    <ligand>
        <name>Ca(2+)</name>
        <dbReference type="ChEBI" id="CHEBI:29108"/>
        <label>1</label>
    </ligand>
</feature>
<feature type="chain" id="PRO_5042664046" description="Peroxidase" evidence="15">
    <location>
        <begin position="36"/>
        <end position="333"/>
    </location>
</feature>
<keyword evidence="6 12" id="KW-0479">Metal-binding</keyword>
<comment type="catalytic activity">
    <reaction evidence="1 15">
        <text>2 a phenolic donor + H2O2 = 2 a phenolic radical donor + 2 H2O</text>
        <dbReference type="Rhea" id="RHEA:56136"/>
        <dbReference type="ChEBI" id="CHEBI:15377"/>
        <dbReference type="ChEBI" id="CHEBI:16240"/>
        <dbReference type="ChEBI" id="CHEBI:139520"/>
        <dbReference type="ChEBI" id="CHEBI:139521"/>
        <dbReference type="EC" id="1.11.1.7"/>
    </reaction>
</comment>
<feature type="binding site" evidence="12">
    <location>
        <position position="104"/>
    </location>
    <ligand>
        <name>Ca(2+)</name>
        <dbReference type="ChEBI" id="CHEBI:29108"/>
        <label>1</label>
    </ligand>
</feature>
<dbReference type="PANTHER" id="PTHR31517">
    <property type="match status" value="1"/>
</dbReference>
<evidence type="ECO:0000256" key="2">
    <source>
        <dbReference type="ARBA" id="ARBA00006873"/>
    </source>
</evidence>
<dbReference type="Pfam" id="PF00141">
    <property type="entry name" value="peroxidase"/>
    <property type="match status" value="1"/>
</dbReference>
<dbReference type="InterPro" id="IPR002016">
    <property type="entry name" value="Haem_peroxidase"/>
</dbReference>
<evidence type="ECO:0000256" key="6">
    <source>
        <dbReference type="ARBA" id="ARBA00022723"/>
    </source>
</evidence>
<comment type="cofactor">
    <cofactor evidence="12 15">
        <name>heme b</name>
        <dbReference type="ChEBI" id="CHEBI:60344"/>
    </cofactor>
    <text evidence="12 15">Binds 1 heme b (iron(II)-protoporphyrin IX) group per subunit.</text>
</comment>
<dbReference type="PANTHER" id="PTHR31517:SF84">
    <property type="entry name" value="PEROXIDASE"/>
    <property type="match status" value="1"/>
</dbReference>
<feature type="disulfide bond" evidence="14">
    <location>
        <begin position="65"/>
        <end position="141"/>
    </location>
</feature>
<dbReference type="GO" id="GO:0046872">
    <property type="term" value="F:metal ion binding"/>
    <property type="evidence" value="ECO:0007669"/>
    <property type="project" value="UniProtKB-UniRule"/>
</dbReference>
<dbReference type="CDD" id="cd00693">
    <property type="entry name" value="secretory_peroxidase"/>
    <property type="match status" value="1"/>
</dbReference>
<evidence type="ECO:0000256" key="4">
    <source>
        <dbReference type="ARBA" id="ARBA00022559"/>
    </source>
</evidence>
<feature type="binding site" evidence="12">
    <location>
        <position position="102"/>
    </location>
    <ligand>
        <name>Ca(2+)</name>
        <dbReference type="ChEBI" id="CHEBI:29108"/>
        <label>1</label>
    </ligand>
</feature>
<comment type="subcellular location">
    <subcellularLocation>
        <location evidence="15">Secreted</location>
    </subcellularLocation>
</comment>
<comment type="similarity">
    <text evidence="2">Belongs to the peroxidase family. Ascorbate peroxidase subfamily.</text>
</comment>
<evidence type="ECO:0000256" key="9">
    <source>
        <dbReference type="ARBA" id="ARBA00023004"/>
    </source>
</evidence>
<evidence type="ECO:0000256" key="3">
    <source>
        <dbReference type="ARBA" id="ARBA00012313"/>
    </source>
</evidence>
<dbReference type="PRINTS" id="PR00461">
    <property type="entry name" value="PLPEROXIDASE"/>
</dbReference>
<evidence type="ECO:0000259" key="16">
    <source>
        <dbReference type="PROSITE" id="PS50873"/>
    </source>
</evidence>
<keyword evidence="12 15" id="KW-0106">Calcium</keyword>
<dbReference type="PROSITE" id="PS00435">
    <property type="entry name" value="PEROXIDASE_1"/>
    <property type="match status" value="1"/>
</dbReference>
<dbReference type="FunFam" id="1.10.420.10:FF:000007">
    <property type="entry name" value="Peroxidase"/>
    <property type="match status" value="1"/>
</dbReference>
<comment type="cofactor">
    <cofactor evidence="12 15">
        <name>Ca(2+)</name>
        <dbReference type="ChEBI" id="CHEBI:29108"/>
    </cofactor>
    <text evidence="12 15">Binds 2 calcium ions per subunit.</text>
</comment>
<keyword evidence="15" id="KW-0964">Secreted</keyword>
<keyword evidence="9 12" id="KW-0408">Iron</keyword>
<protein>
    <recommendedName>
        <fullName evidence="3 15">Peroxidase</fullName>
        <ecNumber evidence="3 15">1.11.1.7</ecNumber>
    </recommendedName>
</protein>
<dbReference type="GO" id="GO:0006979">
    <property type="term" value="P:response to oxidative stress"/>
    <property type="evidence" value="ECO:0007669"/>
    <property type="project" value="UniProtKB-UniRule"/>
</dbReference>
<feature type="binding site" evidence="11">
    <location>
        <position position="170"/>
    </location>
    <ligand>
        <name>substrate</name>
    </ligand>
</feature>
<sequence length="333" mass="37038">MYVHTMKIMRTGEGYCSMVLELAIVLSLFMVCAHATGNTTPPSPVPVTLPPEDLVRHFYKKHNTCANVEAFVRHQVSLFYEKDKRITAKFLRLIYSDCMPNGCDGSILLDGAKSEKTAAQNAGLDGFVYIDKIKTVLEDRCPRAAGGPSYPVLTGRRDGRDSKAEWVDLPSPSISWESALAYFTSKGLTALDLGTLLGAHTMGRTHCYNIMDRLYNYNNTGKPDPSMKKSMLKQLRKQCPSNGQSNYVLLNPKNPDYRFSNSYYQNVLQHQAVLGVDQQLLFGGDTIQVVQELAGSIQKFKQMFAFTVSRMGGLGVLTGDKGEIRLNCRVPNK</sequence>
<gene>
    <name evidence="17" type="ORF">RJ641_004606</name>
</gene>
<feature type="site" description="Transition state stabilizer" evidence="13">
    <location>
        <position position="92"/>
    </location>
</feature>
<evidence type="ECO:0000256" key="7">
    <source>
        <dbReference type="ARBA" id="ARBA00022729"/>
    </source>
</evidence>
<dbReference type="PROSITE" id="PS50873">
    <property type="entry name" value="PEROXIDASE_4"/>
    <property type="match status" value="1"/>
</dbReference>
<evidence type="ECO:0000256" key="12">
    <source>
        <dbReference type="PIRSR" id="PIRSR600823-3"/>
    </source>
</evidence>
<evidence type="ECO:0000256" key="13">
    <source>
        <dbReference type="PIRSR" id="PIRSR600823-4"/>
    </source>
</evidence>
<keyword evidence="10 14" id="KW-1015">Disulfide bond</keyword>
<evidence type="ECO:0000256" key="8">
    <source>
        <dbReference type="ARBA" id="ARBA00023002"/>
    </source>
</evidence>
<feature type="binding site" description="axial binding residue" evidence="12">
    <location>
        <position position="200"/>
    </location>
    <ligand>
        <name>heme b</name>
        <dbReference type="ChEBI" id="CHEBI:60344"/>
    </ligand>
    <ligandPart>
        <name>Fe</name>
        <dbReference type="ChEBI" id="CHEBI:18248"/>
    </ligandPart>
</feature>
<name>A0AAN8ZA94_9MAGN</name>
<dbReference type="AlphaFoldDB" id="A0AAN8ZA94"/>
<comment type="function">
    <text evidence="15">Removal of H(2)O(2), oxidation of toxic reductants, biosynthesis and degradation of lignin, suberization, auxin catabolism, response to environmental stresses such as wounding, pathogen attack and oxidative stress.</text>
</comment>
<evidence type="ECO:0000313" key="18">
    <source>
        <dbReference type="Proteomes" id="UP001370490"/>
    </source>
</evidence>
<comment type="similarity">
    <text evidence="15">Belongs to the peroxidase family. Classical plant (class III) peroxidase subfamily.</text>
</comment>
<evidence type="ECO:0000256" key="5">
    <source>
        <dbReference type="ARBA" id="ARBA00022617"/>
    </source>
</evidence>
<evidence type="ECO:0000256" key="15">
    <source>
        <dbReference type="RuleBase" id="RU362060"/>
    </source>
</evidence>
<feature type="binding site" evidence="12">
    <location>
        <position position="97"/>
    </location>
    <ligand>
        <name>Ca(2+)</name>
        <dbReference type="ChEBI" id="CHEBI:29108"/>
        <label>1</label>
    </ligand>
</feature>